<keyword evidence="5" id="KW-0067">ATP-binding</keyword>
<dbReference type="RefSeq" id="WP_085303531.1">
    <property type="nucleotide sequence ID" value="NZ_AP022594.1"/>
</dbReference>
<dbReference type="OrthoDB" id="9795789at2"/>
<dbReference type="PANTHER" id="PTHR43085:SF1">
    <property type="entry name" value="PSEUDOURIDINE KINASE-RELATED"/>
    <property type="match status" value="1"/>
</dbReference>
<keyword evidence="2" id="KW-0808">Transferase</keyword>
<evidence type="ECO:0000256" key="2">
    <source>
        <dbReference type="ARBA" id="ARBA00022679"/>
    </source>
</evidence>
<dbReference type="EMBL" id="NCXO01000015">
    <property type="protein sequence ID" value="OSC33949.1"/>
    <property type="molecule type" value="Genomic_DNA"/>
</dbReference>
<evidence type="ECO:0000256" key="1">
    <source>
        <dbReference type="ARBA" id="ARBA00010688"/>
    </source>
</evidence>
<keyword evidence="8" id="KW-1185">Reference proteome</keyword>
<dbReference type="Proteomes" id="UP000193577">
    <property type="component" value="Unassembled WGS sequence"/>
</dbReference>
<organism evidence="7 8">
    <name type="scientific">Mycolicibacillus koreensis</name>
    <dbReference type="NCBI Taxonomy" id="1069220"/>
    <lineage>
        <taxon>Bacteria</taxon>
        <taxon>Bacillati</taxon>
        <taxon>Actinomycetota</taxon>
        <taxon>Actinomycetes</taxon>
        <taxon>Mycobacteriales</taxon>
        <taxon>Mycobacteriaceae</taxon>
        <taxon>Mycolicibacillus</taxon>
    </lineage>
</organism>
<evidence type="ECO:0000313" key="8">
    <source>
        <dbReference type="Proteomes" id="UP000193577"/>
    </source>
</evidence>
<evidence type="ECO:0000256" key="5">
    <source>
        <dbReference type="ARBA" id="ARBA00022840"/>
    </source>
</evidence>
<accession>A0A7I7SKT5</accession>
<dbReference type="Gene3D" id="3.40.1190.20">
    <property type="match status" value="1"/>
</dbReference>
<dbReference type="InterPro" id="IPR050306">
    <property type="entry name" value="PfkB_Carbo_kinase"/>
</dbReference>
<dbReference type="InterPro" id="IPR029056">
    <property type="entry name" value="Ribokinase-like"/>
</dbReference>
<dbReference type="GO" id="GO:0016301">
    <property type="term" value="F:kinase activity"/>
    <property type="evidence" value="ECO:0007669"/>
    <property type="project" value="UniProtKB-KW"/>
</dbReference>
<proteinExistence type="inferred from homology"/>
<dbReference type="PROSITE" id="PS00583">
    <property type="entry name" value="PFKB_KINASES_1"/>
    <property type="match status" value="1"/>
</dbReference>
<evidence type="ECO:0000313" key="7">
    <source>
        <dbReference type="EMBL" id="OSC33949.1"/>
    </source>
</evidence>
<evidence type="ECO:0000259" key="6">
    <source>
        <dbReference type="Pfam" id="PF00294"/>
    </source>
</evidence>
<dbReference type="Pfam" id="PF00294">
    <property type="entry name" value="PfkB"/>
    <property type="match status" value="1"/>
</dbReference>
<feature type="domain" description="Carbohydrate kinase PfkB" evidence="6">
    <location>
        <begin position="21"/>
        <end position="295"/>
    </location>
</feature>
<sequence>MVAALVIGESLIDRVYRDGELLGEAVGGSPLNVAIGLSRLGHGVDFLTRLGDDAAGRRIIDHLQSSGVRLVVGSVGAARTASARADLGTGGAVDYRFDLSWELTGTPEVPPPQVVHTGSIAAVRDPGCLAVAALVDTYRLSATVSLDPNVRPEFIADAGSARERLIRLVERADLVKVSTEDLRWIAPDRAPDDVAASWLARGPAAVVLTDGARGAVGFCAAGRATVSAPPVPVLDTVGAGDAFTVGFLDALAAAGLLGGDRRAALRRIGLATLAAALRGGARCAAVTVGRRGADLPDRRALAGAPEPE</sequence>
<comment type="similarity">
    <text evidence="1">Belongs to the carbohydrate kinase PfkB family.</text>
</comment>
<dbReference type="PANTHER" id="PTHR43085">
    <property type="entry name" value="HEXOKINASE FAMILY MEMBER"/>
    <property type="match status" value="1"/>
</dbReference>
<name>A0A7I7SKT5_9MYCO</name>
<dbReference type="PROSITE" id="PS00584">
    <property type="entry name" value="PFKB_KINASES_2"/>
    <property type="match status" value="1"/>
</dbReference>
<gene>
    <name evidence="7" type="ORF">B8W67_08905</name>
</gene>
<keyword evidence="3" id="KW-0547">Nucleotide-binding</keyword>
<keyword evidence="4 7" id="KW-0418">Kinase</keyword>
<reference evidence="7 8" key="1">
    <citation type="submission" date="2017-04" db="EMBL/GenBank/DDBJ databases">
        <title>The new phylogeny of genus Mycobacterium.</title>
        <authorList>
            <person name="Tortoli E."/>
            <person name="Trovato A."/>
            <person name="Cirillo D.M."/>
        </authorList>
    </citation>
    <scope>NUCLEOTIDE SEQUENCE [LARGE SCALE GENOMIC DNA]</scope>
    <source>
        <strain evidence="7 8">KCTC 19819</strain>
    </source>
</reference>
<protein>
    <submittedName>
        <fullName evidence="7">Carbohydrate kinase</fullName>
    </submittedName>
</protein>
<dbReference type="CDD" id="cd01167">
    <property type="entry name" value="bac_FRK"/>
    <property type="match status" value="1"/>
</dbReference>
<dbReference type="GO" id="GO:0005524">
    <property type="term" value="F:ATP binding"/>
    <property type="evidence" value="ECO:0007669"/>
    <property type="project" value="UniProtKB-KW"/>
</dbReference>
<evidence type="ECO:0000256" key="4">
    <source>
        <dbReference type="ARBA" id="ARBA00022777"/>
    </source>
</evidence>
<comment type="caution">
    <text evidence="7">The sequence shown here is derived from an EMBL/GenBank/DDBJ whole genome shotgun (WGS) entry which is preliminary data.</text>
</comment>
<evidence type="ECO:0000256" key="3">
    <source>
        <dbReference type="ARBA" id="ARBA00022741"/>
    </source>
</evidence>
<dbReference type="SUPFAM" id="SSF53613">
    <property type="entry name" value="Ribokinase-like"/>
    <property type="match status" value="1"/>
</dbReference>
<dbReference type="InterPro" id="IPR002173">
    <property type="entry name" value="Carboh/pur_kinase_PfkB_CS"/>
</dbReference>
<dbReference type="InterPro" id="IPR011611">
    <property type="entry name" value="PfkB_dom"/>
</dbReference>
<dbReference type="AlphaFoldDB" id="A0A7I7SKT5"/>